<sequence>MGSTPTNPDRGQDPAPVGFGRLPASLLPEIASHLVLEDFLACAQVSRGWHAAWTQPSTTAALCRRFFPTLPHPHTLSSFRRACRTFFRRRHGKHTAVIDVSWQDWEAQKPCPFEFDLSAYREQPWSRDQLGDRPGVVAYGGGMSSGMMVVLMSSSITCKSLLVVATQFRSVTTEEIAFYHLVTDVEVKYRLPDSKASSLQQAQSVRTWGDRVFVASNLSKIHVFSHDGVNLSVTHVIDLLGDLPPSLRTFMCTGREPPPKPSFLKIPKFDPPPLKQYLPNFLPHPHDPDGVFIAFGGSISEFGNDVLLVREFSGTTHIATFQFPVLDTMRSVMESVLGRDNEFFESELAQAKARIRGESTQWWDNDIWPGIYSSDEGLNHVQYHDQEMGVRRVFINDGDDMVGDEQGEWSPRASVFRNQQFLRVYYDNYEAVDSRPVITTRDVDVEAGGWERTRRALEKRDDLYPLNFSNKVWDDSWDREIEIGLACDEDFTVWWVEREGDYVAFDFREPEEQESRQIDS</sequence>
<dbReference type="CDD" id="cd09917">
    <property type="entry name" value="F-box_SF"/>
    <property type="match status" value="1"/>
</dbReference>
<organism evidence="2 3">
    <name type="scientific">Parascedosporium putredinis</name>
    <dbReference type="NCBI Taxonomy" id="1442378"/>
    <lineage>
        <taxon>Eukaryota</taxon>
        <taxon>Fungi</taxon>
        <taxon>Dikarya</taxon>
        <taxon>Ascomycota</taxon>
        <taxon>Pezizomycotina</taxon>
        <taxon>Sordariomycetes</taxon>
        <taxon>Hypocreomycetidae</taxon>
        <taxon>Microascales</taxon>
        <taxon>Microascaceae</taxon>
        <taxon>Parascedosporium</taxon>
    </lineage>
</organism>
<dbReference type="InterPro" id="IPR001810">
    <property type="entry name" value="F-box_dom"/>
</dbReference>
<feature type="domain" description="F-box" evidence="1">
    <location>
        <begin position="20"/>
        <end position="54"/>
    </location>
</feature>
<proteinExistence type="predicted"/>
<dbReference type="Pfam" id="PF12937">
    <property type="entry name" value="F-box-like"/>
    <property type="match status" value="1"/>
</dbReference>
<dbReference type="Proteomes" id="UP000838763">
    <property type="component" value="Unassembled WGS sequence"/>
</dbReference>
<evidence type="ECO:0000313" key="2">
    <source>
        <dbReference type="EMBL" id="CAI4219755.1"/>
    </source>
</evidence>
<dbReference type="EMBL" id="CALLCH030000020">
    <property type="protein sequence ID" value="CAI4219755.1"/>
    <property type="molecule type" value="Genomic_DNA"/>
</dbReference>
<accession>A0A9P1HDF9</accession>
<protein>
    <recommendedName>
        <fullName evidence="1">F-box domain-containing protein</fullName>
    </recommendedName>
</protein>
<name>A0A9P1HDF9_9PEZI</name>
<dbReference type="AlphaFoldDB" id="A0A9P1HDF9"/>
<dbReference type="SUPFAM" id="SSF81383">
    <property type="entry name" value="F-box domain"/>
    <property type="match status" value="1"/>
</dbReference>
<gene>
    <name evidence="2" type="ORF">PPNO1_LOCUS9302</name>
</gene>
<keyword evidence="3" id="KW-1185">Reference proteome</keyword>
<comment type="caution">
    <text evidence="2">The sequence shown here is derived from an EMBL/GenBank/DDBJ whole genome shotgun (WGS) entry which is preliminary data.</text>
</comment>
<dbReference type="InterPro" id="IPR036047">
    <property type="entry name" value="F-box-like_dom_sf"/>
</dbReference>
<dbReference type="Gene3D" id="1.20.1280.50">
    <property type="match status" value="1"/>
</dbReference>
<evidence type="ECO:0000313" key="3">
    <source>
        <dbReference type="Proteomes" id="UP000838763"/>
    </source>
</evidence>
<reference evidence="2" key="1">
    <citation type="submission" date="2022-11" db="EMBL/GenBank/DDBJ databases">
        <authorList>
            <person name="Scott C."/>
            <person name="Bruce N."/>
        </authorList>
    </citation>
    <scope>NUCLEOTIDE SEQUENCE</scope>
</reference>
<evidence type="ECO:0000259" key="1">
    <source>
        <dbReference type="Pfam" id="PF12937"/>
    </source>
</evidence>